<dbReference type="GO" id="GO:0003677">
    <property type="term" value="F:DNA binding"/>
    <property type="evidence" value="ECO:0007669"/>
    <property type="project" value="UniProtKB-KW"/>
</dbReference>
<keyword evidence="10" id="KW-1185">Reference proteome</keyword>
<organism evidence="9 10">
    <name type="scientific">Kineosphaera limosa NBRC 100340</name>
    <dbReference type="NCBI Taxonomy" id="1184609"/>
    <lineage>
        <taxon>Bacteria</taxon>
        <taxon>Bacillati</taxon>
        <taxon>Actinomycetota</taxon>
        <taxon>Actinomycetes</taxon>
        <taxon>Micrococcales</taxon>
        <taxon>Dermatophilaceae</taxon>
        <taxon>Kineosphaera</taxon>
    </lineage>
</organism>
<keyword evidence="2 6" id="KW-0540">Nuclease</keyword>
<feature type="domain" description="Endonuclease NucS N-terminal PH-like" evidence="8">
    <location>
        <begin position="2"/>
        <end position="113"/>
    </location>
</feature>
<dbReference type="InterPro" id="IPR011856">
    <property type="entry name" value="tRNA_endonuc-like_dom_sf"/>
</dbReference>
<protein>
    <recommendedName>
        <fullName evidence="6">Endonuclease NucS</fullName>
        <ecNumber evidence="6">3.1.-.-</ecNumber>
    </recommendedName>
</protein>
<sequence length="243" mass="26243">MRLVIATCSVDYLGRLTAHLPLATRLLLVKADGSVLVHSDGGSYKPLNWMSPPCRLSVAEPSEVEAAEGTTAVWVVLAGTGRGPKAAAATPDQLRIRIHEVLHDSSHDLGVDPGLVKDGVEAHLQALLAEHITTIGPGYRLVRREYMTAIGPVDILCRDADGGHVAVEIKRRGEIDGVEQLTRYLELLNRDPHLTTGGPVRGVFAAQEIKPQARTLATDRGITCLTLDYDALRGADDPLQRLF</sequence>
<proteinExistence type="inferred from homology"/>
<evidence type="ECO:0000313" key="10">
    <source>
        <dbReference type="Proteomes" id="UP000008366"/>
    </source>
</evidence>
<dbReference type="RefSeq" id="WP_006592206.1">
    <property type="nucleotide sequence ID" value="NZ_BAHD01000025.1"/>
</dbReference>
<dbReference type="InterPro" id="IPR048302">
    <property type="entry name" value="NucS_N"/>
</dbReference>
<keyword evidence="4 6" id="KW-0378">Hydrolase</keyword>
<dbReference type="Pfam" id="PF01939">
    <property type="entry name" value="NucS_C"/>
    <property type="match status" value="1"/>
</dbReference>
<reference evidence="9 10" key="1">
    <citation type="submission" date="2012-08" db="EMBL/GenBank/DDBJ databases">
        <title>Whole genome shotgun sequence of Kineosphaera limosa NBRC 100340.</title>
        <authorList>
            <person name="Yoshida I."/>
            <person name="Isaki S."/>
            <person name="Hosoyama A."/>
            <person name="Tsuchikane K."/>
            <person name="Katsumata H."/>
            <person name="Ando Y."/>
            <person name="Ohji S."/>
            <person name="Hamada M."/>
            <person name="Tamura T."/>
            <person name="Yamazoe A."/>
            <person name="Yamazaki S."/>
            <person name="Fujita N."/>
        </authorList>
    </citation>
    <scope>NUCLEOTIDE SEQUENCE [LARGE SCALE GENOMIC DNA]</scope>
    <source>
        <strain evidence="9 10">NBRC 100340</strain>
    </source>
</reference>
<accession>K6XA18</accession>
<evidence type="ECO:0000256" key="5">
    <source>
        <dbReference type="ARBA" id="ARBA00023125"/>
    </source>
</evidence>
<dbReference type="GO" id="GO:0005737">
    <property type="term" value="C:cytoplasm"/>
    <property type="evidence" value="ECO:0007669"/>
    <property type="project" value="UniProtKB-SubCell"/>
</dbReference>
<dbReference type="OrthoDB" id="3344925at2"/>
<comment type="function">
    <text evidence="6">Cleaves both 3' and 5' ssDNA extremities of branched DNA structures.</text>
</comment>
<gene>
    <name evidence="6" type="primary">nucS</name>
    <name evidence="9" type="ORF">KILIM_025_00100</name>
</gene>
<dbReference type="STRING" id="1184609.KILIM_025_00100"/>
<dbReference type="AlphaFoldDB" id="K6XA18"/>
<keyword evidence="5 6" id="KW-0238">DNA-binding</keyword>
<evidence type="ECO:0000256" key="4">
    <source>
        <dbReference type="ARBA" id="ARBA00022801"/>
    </source>
</evidence>
<dbReference type="InterPro" id="IPR048301">
    <property type="entry name" value="NucS_C"/>
</dbReference>
<dbReference type="eggNOG" id="COG1637">
    <property type="taxonomic scope" value="Bacteria"/>
</dbReference>
<evidence type="ECO:0000259" key="8">
    <source>
        <dbReference type="Pfam" id="PF21003"/>
    </source>
</evidence>
<evidence type="ECO:0000256" key="3">
    <source>
        <dbReference type="ARBA" id="ARBA00022759"/>
    </source>
</evidence>
<dbReference type="NCBIfam" id="NF002876">
    <property type="entry name" value="PRK03298.1"/>
    <property type="match status" value="1"/>
</dbReference>
<evidence type="ECO:0000313" key="9">
    <source>
        <dbReference type="EMBL" id="GAB95674.1"/>
    </source>
</evidence>
<dbReference type="InterPro" id="IPR049173">
    <property type="entry name" value="NucS_N_sf"/>
</dbReference>
<dbReference type="HAMAP" id="MF_00722">
    <property type="entry name" value="NucS"/>
    <property type="match status" value="1"/>
</dbReference>
<comment type="similarity">
    <text evidence="6">Belongs to the NucS endonuclease family.</text>
</comment>
<dbReference type="Gene3D" id="3.40.1350.10">
    <property type="match status" value="1"/>
</dbReference>
<evidence type="ECO:0000256" key="2">
    <source>
        <dbReference type="ARBA" id="ARBA00022722"/>
    </source>
</evidence>
<dbReference type="EMBL" id="BAHD01000025">
    <property type="protein sequence ID" value="GAB95674.1"/>
    <property type="molecule type" value="Genomic_DNA"/>
</dbReference>
<comment type="subcellular location">
    <subcellularLocation>
        <location evidence="6">Cytoplasm</location>
    </subcellularLocation>
</comment>
<dbReference type="InterPro" id="IPR002793">
    <property type="entry name" value="Endonuclease_NucS"/>
</dbReference>
<evidence type="ECO:0000256" key="1">
    <source>
        <dbReference type="ARBA" id="ARBA00022490"/>
    </source>
</evidence>
<dbReference type="Gene3D" id="2.70.180.20">
    <property type="match status" value="1"/>
</dbReference>
<dbReference type="Pfam" id="PF21003">
    <property type="entry name" value="NucS_N"/>
    <property type="match status" value="1"/>
</dbReference>
<dbReference type="GO" id="GO:0000014">
    <property type="term" value="F:single-stranded DNA endodeoxyribonuclease activity"/>
    <property type="evidence" value="ECO:0007669"/>
    <property type="project" value="UniProtKB-UniRule"/>
</dbReference>
<dbReference type="PANTHER" id="PTHR38814">
    <property type="entry name" value="ENDONUCLEASE NUCS"/>
    <property type="match status" value="1"/>
</dbReference>
<keyword evidence="3 6" id="KW-0255">Endonuclease</keyword>
<dbReference type="CDD" id="cd22341">
    <property type="entry name" value="NucS-like"/>
    <property type="match status" value="1"/>
</dbReference>
<dbReference type="EC" id="3.1.-.-" evidence="6"/>
<dbReference type="PANTHER" id="PTHR38814:SF1">
    <property type="entry name" value="ENDONUCLEASE NUCS"/>
    <property type="match status" value="1"/>
</dbReference>
<evidence type="ECO:0000256" key="6">
    <source>
        <dbReference type="HAMAP-Rule" id="MF_00722"/>
    </source>
</evidence>
<dbReference type="Proteomes" id="UP000008366">
    <property type="component" value="Unassembled WGS sequence"/>
</dbReference>
<feature type="domain" description="Endonuclease NucS C-terminal" evidence="7">
    <location>
        <begin position="120"/>
        <end position="236"/>
    </location>
</feature>
<evidence type="ECO:0000259" key="7">
    <source>
        <dbReference type="Pfam" id="PF01939"/>
    </source>
</evidence>
<name>K6XA18_9MICO</name>
<keyword evidence="1 6" id="KW-0963">Cytoplasm</keyword>
<comment type="caution">
    <text evidence="9">The sequence shown here is derived from an EMBL/GenBank/DDBJ whole genome shotgun (WGS) entry which is preliminary data.</text>
</comment>